<dbReference type="PANTHER" id="PTHR16557">
    <property type="entry name" value="ALKYLATED DNA REPAIR PROTEIN ALKB-RELATED"/>
    <property type="match status" value="1"/>
</dbReference>
<evidence type="ECO:0000256" key="5">
    <source>
        <dbReference type="PIRSR" id="PIRSR604574-2"/>
    </source>
</evidence>
<dbReference type="PROSITE" id="PS51471">
    <property type="entry name" value="FE2OG_OXY"/>
    <property type="match status" value="1"/>
</dbReference>
<evidence type="ECO:0000313" key="9">
    <source>
        <dbReference type="Proteomes" id="UP000298138"/>
    </source>
</evidence>
<dbReference type="PANTHER" id="PTHR16557:SF2">
    <property type="entry name" value="NUCLEIC ACID DIOXYGENASE ALKBH1"/>
    <property type="match status" value="1"/>
</dbReference>
<feature type="region of interest" description="Disordered" evidence="6">
    <location>
        <begin position="1"/>
        <end position="27"/>
    </location>
</feature>
<reference evidence="8 9" key="1">
    <citation type="submission" date="2019-04" db="EMBL/GenBank/DDBJ databases">
        <title>Comparative genomics and transcriptomics to analyze fruiting body development in filamentous ascomycetes.</title>
        <authorList>
            <consortium name="DOE Joint Genome Institute"/>
            <person name="Lutkenhaus R."/>
            <person name="Traeger S."/>
            <person name="Breuer J."/>
            <person name="Kuo A."/>
            <person name="Lipzen A."/>
            <person name="Pangilinan J."/>
            <person name="Dilworth D."/>
            <person name="Sandor L."/>
            <person name="Poggeler S."/>
            <person name="Barry K."/>
            <person name="Grigoriev I.V."/>
            <person name="Nowrousian M."/>
        </authorList>
    </citation>
    <scope>NUCLEOTIDE SEQUENCE [LARGE SCALE GENOMIC DNA]</scope>
    <source>
        <strain evidence="8 9">CBS 389.68</strain>
    </source>
</reference>
<keyword evidence="1 5" id="KW-0479">Metal-binding</keyword>
<protein>
    <recommendedName>
        <fullName evidence="7">Fe2OG dioxygenase domain-containing protein</fullName>
    </recommendedName>
</protein>
<feature type="binding site" evidence="5">
    <location>
        <position position="258"/>
    </location>
    <ligand>
        <name>Fe cation</name>
        <dbReference type="ChEBI" id="CHEBI:24875"/>
        <note>catalytic</note>
    </ligand>
</feature>
<evidence type="ECO:0000256" key="3">
    <source>
        <dbReference type="ARBA" id="ARBA00023002"/>
    </source>
</evidence>
<accession>A0A4V3SJK6</accession>
<dbReference type="InterPro" id="IPR027450">
    <property type="entry name" value="AlkB-like"/>
</dbReference>
<comment type="cofactor">
    <cofactor evidence="5">
        <name>Fe(2+)</name>
        <dbReference type="ChEBI" id="CHEBI:29033"/>
    </cofactor>
    <text evidence="5">Binds 1 Fe(2+) ion per subunit.</text>
</comment>
<keyword evidence="3" id="KW-0560">Oxidoreductase</keyword>
<feature type="binding site" evidence="5">
    <location>
        <position position="256"/>
    </location>
    <ligand>
        <name>Fe cation</name>
        <dbReference type="ChEBI" id="CHEBI:24875"/>
        <note>catalytic</note>
    </ligand>
</feature>
<dbReference type="OrthoDB" id="6614653at2759"/>
<feature type="binding site" evidence="5">
    <location>
        <position position="327"/>
    </location>
    <ligand>
        <name>Fe cation</name>
        <dbReference type="ChEBI" id="CHEBI:24875"/>
        <note>catalytic</note>
    </ligand>
</feature>
<gene>
    <name evidence="8" type="ORF">EX30DRAFT_338932</name>
</gene>
<feature type="domain" description="Fe2OG dioxygenase" evidence="7">
    <location>
        <begin position="238"/>
        <end position="370"/>
    </location>
</feature>
<evidence type="ECO:0000256" key="4">
    <source>
        <dbReference type="ARBA" id="ARBA00023004"/>
    </source>
</evidence>
<evidence type="ECO:0000313" key="8">
    <source>
        <dbReference type="EMBL" id="TGZ84405.1"/>
    </source>
</evidence>
<dbReference type="STRING" id="341454.A0A4V3SJK6"/>
<dbReference type="SUPFAM" id="SSF51197">
    <property type="entry name" value="Clavaminate synthase-like"/>
    <property type="match status" value="1"/>
</dbReference>
<name>A0A4V3SJK6_9PEZI</name>
<evidence type="ECO:0000256" key="1">
    <source>
        <dbReference type="ARBA" id="ARBA00022723"/>
    </source>
</evidence>
<keyword evidence="9" id="KW-1185">Reference proteome</keyword>
<dbReference type="InterPro" id="IPR037151">
    <property type="entry name" value="AlkB-like_sf"/>
</dbReference>
<dbReference type="GO" id="GO:0005737">
    <property type="term" value="C:cytoplasm"/>
    <property type="evidence" value="ECO:0007669"/>
    <property type="project" value="TreeGrafter"/>
</dbReference>
<dbReference type="AlphaFoldDB" id="A0A4V3SJK6"/>
<organism evidence="8 9">
    <name type="scientific">Ascodesmis nigricans</name>
    <dbReference type="NCBI Taxonomy" id="341454"/>
    <lineage>
        <taxon>Eukaryota</taxon>
        <taxon>Fungi</taxon>
        <taxon>Dikarya</taxon>
        <taxon>Ascomycota</taxon>
        <taxon>Pezizomycotina</taxon>
        <taxon>Pezizomycetes</taxon>
        <taxon>Pezizales</taxon>
        <taxon>Ascodesmidaceae</taxon>
        <taxon>Ascodesmis</taxon>
    </lineage>
</organism>
<proteinExistence type="predicted"/>
<dbReference type="GO" id="GO:0046872">
    <property type="term" value="F:metal ion binding"/>
    <property type="evidence" value="ECO:0007669"/>
    <property type="project" value="UniProtKB-KW"/>
</dbReference>
<dbReference type="InParanoid" id="A0A4V3SJK6"/>
<evidence type="ECO:0000259" key="7">
    <source>
        <dbReference type="PROSITE" id="PS51471"/>
    </source>
</evidence>
<dbReference type="Pfam" id="PF13532">
    <property type="entry name" value="2OG-FeII_Oxy_2"/>
    <property type="match status" value="1"/>
</dbReference>
<keyword evidence="4 5" id="KW-0408">Iron</keyword>
<dbReference type="GO" id="GO:0051213">
    <property type="term" value="F:dioxygenase activity"/>
    <property type="evidence" value="ECO:0007669"/>
    <property type="project" value="UniProtKB-KW"/>
</dbReference>
<dbReference type="EMBL" id="ML220113">
    <property type="protein sequence ID" value="TGZ84405.1"/>
    <property type="molecule type" value="Genomic_DNA"/>
</dbReference>
<dbReference type="GO" id="GO:0005634">
    <property type="term" value="C:nucleus"/>
    <property type="evidence" value="ECO:0007669"/>
    <property type="project" value="TreeGrafter"/>
</dbReference>
<dbReference type="Proteomes" id="UP000298138">
    <property type="component" value="Unassembled WGS sequence"/>
</dbReference>
<dbReference type="InterPro" id="IPR005123">
    <property type="entry name" value="Oxoglu/Fe-dep_dioxygenase_dom"/>
</dbReference>
<evidence type="ECO:0000256" key="6">
    <source>
        <dbReference type="SAM" id="MobiDB-lite"/>
    </source>
</evidence>
<keyword evidence="2" id="KW-0223">Dioxygenase</keyword>
<sequence>MADTSIIPPREEKRGDGTAYTKGTEPINPHLPPPAYIKAAHKALQHSTSSPISTWTLSSSPFSVHSTIPASTLSAAFTTFSPSTVLTTSLKDVPVYTPVSHPGLFILPSLLPPEIQLSLLNSLLITHLSSTDTNRTNLHLHYSLPPPPFSLLTAPDNHHLQPIDPSVHKPLMAHRARERKLRWMTLGGQYDWTNKRYPRAGETNHGEPTDLTEAEKAAAPLFPPDLSALISTLWPDIIPQAAIVNVYSPGDTLAPHRDVAESSNAGLVSISIGCDGVFMIARPEQSGEIKKDGEHEGAQGKEDGILSLRLHSGDVVVMSAEMRRAWHSVPKIIAGTCPEEIGEWPGEEGGGIARGWVKGKRVNFNVRQMWDS</sequence>
<dbReference type="InterPro" id="IPR004574">
    <property type="entry name" value="Alkb"/>
</dbReference>
<dbReference type="Gene3D" id="2.60.120.590">
    <property type="entry name" value="Alpha-ketoglutarate-dependent dioxygenase AlkB-like"/>
    <property type="match status" value="1"/>
</dbReference>
<evidence type="ECO:0000256" key="2">
    <source>
        <dbReference type="ARBA" id="ARBA00022964"/>
    </source>
</evidence>